<gene>
    <name evidence="5" type="ORF">ELD05_03230</name>
</gene>
<evidence type="ECO:0000256" key="1">
    <source>
        <dbReference type="ARBA" id="ARBA00023015"/>
    </source>
</evidence>
<keyword evidence="1" id="KW-0805">Transcription regulation</keyword>
<name>A0A3T0D3A0_9FIRM</name>
<keyword evidence="3" id="KW-0804">Transcription</keyword>
<evidence type="ECO:0000313" key="5">
    <source>
        <dbReference type="EMBL" id="AZT89742.1"/>
    </source>
</evidence>
<accession>A0A3T0D3A0</accession>
<evidence type="ECO:0000259" key="4">
    <source>
        <dbReference type="PROSITE" id="PS50987"/>
    </source>
</evidence>
<dbReference type="InterPro" id="IPR036390">
    <property type="entry name" value="WH_DNA-bd_sf"/>
</dbReference>
<dbReference type="PANTHER" id="PTHR33154:SF33">
    <property type="entry name" value="TRANSCRIPTIONAL REPRESSOR SDPR"/>
    <property type="match status" value="1"/>
</dbReference>
<dbReference type="InterPro" id="IPR011991">
    <property type="entry name" value="ArsR-like_HTH"/>
</dbReference>
<evidence type="ECO:0000256" key="3">
    <source>
        <dbReference type="ARBA" id="ARBA00023163"/>
    </source>
</evidence>
<dbReference type="CDD" id="cd00090">
    <property type="entry name" value="HTH_ARSR"/>
    <property type="match status" value="1"/>
</dbReference>
<sequence length="105" mass="12035">MTRLNEILYALSDTTRLRILNILAHSEQNVSSLVKLIQESQPKVSRHLAYLKNVGLIEARNQAQKRIYSIKADVFEKYPFLKALICDLAKVEIFANDLKLLYSAT</sequence>
<dbReference type="AlphaFoldDB" id="A0A3T0D3A0"/>
<dbReference type="KEGG" id="ccha:ELD05_03230"/>
<dbReference type="GO" id="GO:0003677">
    <property type="term" value="F:DNA binding"/>
    <property type="evidence" value="ECO:0007669"/>
    <property type="project" value="UniProtKB-KW"/>
</dbReference>
<dbReference type="PRINTS" id="PR00778">
    <property type="entry name" value="HTHARSR"/>
</dbReference>
<dbReference type="EMBL" id="CP034791">
    <property type="protein sequence ID" value="AZT89742.1"/>
    <property type="molecule type" value="Genomic_DNA"/>
</dbReference>
<proteinExistence type="predicted"/>
<dbReference type="RefSeq" id="WP_127351335.1">
    <property type="nucleotide sequence ID" value="NZ_CP034791.1"/>
</dbReference>
<dbReference type="PANTHER" id="PTHR33154">
    <property type="entry name" value="TRANSCRIPTIONAL REGULATOR, ARSR FAMILY"/>
    <property type="match status" value="1"/>
</dbReference>
<feature type="domain" description="HTH arsR-type" evidence="4">
    <location>
        <begin position="1"/>
        <end position="92"/>
    </location>
</feature>
<dbReference type="GO" id="GO:0003700">
    <property type="term" value="F:DNA-binding transcription factor activity"/>
    <property type="evidence" value="ECO:0007669"/>
    <property type="project" value="InterPro"/>
</dbReference>
<reference evidence="5 6" key="1">
    <citation type="submission" date="2018-12" db="EMBL/GenBank/DDBJ databases">
        <title>Genome sequence from the cellulolytic species, Caldicellulosiruptor changbaiensis.</title>
        <authorList>
            <person name="Blumer-Schuette S.E."/>
            <person name="Mendoza C."/>
        </authorList>
    </citation>
    <scope>NUCLEOTIDE SEQUENCE [LARGE SCALE GENOMIC DNA]</scope>
    <source>
        <strain evidence="5 6">CBS-Z</strain>
    </source>
</reference>
<dbReference type="Proteomes" id="UP000282930">
    <property type="component" value="Chromosome"/>
</dbReference>
<dbReference type="SMART" id="SM00418">
    <property type="entry name" value="HTH_ARSR"/>
    <property type="match status" value="1"/>
</dbReference>
<dbReference type="Pfam" id="PF01022">
    <property type="entry name" value="HTH_5"/>
    <property type="match status" value="1"/>
</dbReference>
<evidence type="ECO:0000256" key="2">
    <source>
        <dbReference type="ARBA" id="ARBA00023125"/>
    </source>
</evidence>
<dbReference type="SUPFAM" id="SSF46785">
    <property type="entry name" value="Winged helix' DNA-binding domain"/>
    <property type="match status" value="1"/>
</dbReference>
<dbReference type="PROSITE" id="PS50987">
    <property type="entry name" value="HTH_ARSR_2"/>
    <property type="match status" value="1"/>
</dbReference>
<evidence type="ECO:0000313" key="6">
    <source>
        <dbReference type="Proteomes" id="UP000282930"/>
    </source>
</evidence>
<keyword evidence="2" id="KW-0238">DNA-binding</keyword>
<dbReference type="Gene3D" id="1.10.10.10">
    <property type="entry name" value="Winged helix-like DNA-binding domain superfamily/Winged helix DNA-binding domain"/>
    <property type="match status" value="1"/>
</dbReference>
<dbReference type="InterPro" id="IPR036388">
    <property type="entry name" value="WH-like_DNA-bd_sf"/>
</dbReference>
<keyword evidence="6" id="KW-1185">Reference proteome</keyword>
<dbReference type="NCBIfam" id="NF033788">
    <property type="entry name" value="HTH_metalloreg"/>
    <property type="match status" value="1"/>
</dbReference>
<dbReference type="InterPro" id="IPR051081">
    <property type="entry name" value="HTH_MetalResp_TranReg"/>
</dbReference>
<protein>
    <submittedName>
        <fullName evidence="5">ArsR family transcriptional regulator</fullName>
    </submittedName>
</protein>
<organism evidence="5 6">
    <name type="scientific">Caldicellulosiruptor changbaiensis</name>
    <dbReference type="NCBI Taxonomy" id="1222016"/>
    <lineage>
        <taxon>Bacteria</taxon>
        <taxon>Bacillati</taxon>
        <taxon>Bacillota</taxon>
        <taxon>Bacillota incertae sedis</taxon>
        <taxon>Caldicellulosiruptorales</taxon>
        <taxon>Caldicellulosiruptoraceae</taxon>
        <taxon>Caldicellulosiruptor</taxon>
    </lineage>
</organism>
<dbReference type="InterPro" id="IPR001845">
    <property type="entry name" value="HTH_ArsR_DNA-bd_dom"/>
</dbReference>